<evidence type="ECO:0000256" key="8">
    <source>
        <dbReference type="ARBA" id="ARBA00022989"/>
    </source>
</evidence>
<evidence type="ECO:0000256" key="5">
    <source>
        <dbReference type="ARBA" id="ARBA00022475"/>
    </source>
</evidence>
<keyword evidence="9 10" id="KW-0472">Membrane</keyword>
<keyword evidence="7 10" id="KW-0812">Transmembrane</keyword>
<dbReference type="InterPro" id="IPR000515">
    <property type="entry name" value="MetI-like"/>
</dbReference>
<dbReference type="PATRIC" id="fig|445709.3.peg.1904"/>
<proteinExistence type="inferred from homology"/>
<keyword evidence="13" id="KW-1185">Reference proteome</keyword>
<reference evidence="13" key="1">
    <citation type="submission" date="2015-06" db="EMBL/GenBank/DDBJ databases">
        <authorList>
            <person name="Lim Y.L."/>
            <person name="Ee R."/>
            <person name="Yong D."/>
            <person name="How K.Y."/>
            <person name="Yin W.F."/>
            <person name="Chan K.G."/>
        </authorList>
    </citation>
    <scope>NUCLEOTIDE SEQUENCE [LARGE SCALE GENOMIC DNA]</scope>
    <source>
        <strain evidence="13">DSM 25325</strain>
    </source>
</reference>
<dbReference type="GO" id="GO:0035435">
    <property type="term" value="P:phosphate ion transmembrane transport"/>
    <property type="evidence" value="ECO:0007669"/>
    <property type="project" value="InterPro"/>
</dbReference>
<evidence type="ECO:0000256" key="10">
    <source>
        <dbReference type="RuleBase" id="RU363043"/>
    </source>
</evidence>
<sequence length="299" mass="32001">MSSPAYSPLKSAWPTVPEARRALQRKRAIVNGVFAVFCAMAFALVVVPLADIIWTVFERGFNALSWSLFTQVTNGISGGLLNAIEGTLVLSGGAILFAAPIGVAAGIYLAEYGQGPWGKTARFLADVLVGVPSIVLGYFSYVTLVIGLGWQFSALAGAITLAVLIVPYVTRFTELAMRQNPASLREAAYALGCKEHQVVFRVLLPAARSAVVTGILLSLAISVGETAPLIYTAGWSNYVWNGQLTHEPIGYLTYVIWSFINQPFASAHALAYAAAFMVIAMVLAINVAARILMRVRENG</sequence>
<dbReference type="PANTHER" id="PTHR42922">
    <property type="entry name" value="PHOSPHATE TRANSPORT SYSTEM PERMEASE PROTEIN PSTA"/>
    <property type="match status" value="1"/>
</dbReference>
<dbReference type="GO" id="GO:0005886">
    <property type="term" value="C:plasma membrane"/>
    <property type="evidence" value="ECO:0007669"/>
    <property type="project" value="UniProtKB-SubCell"/>
</dbReference>
<accession>A0A0G3EMU8</accession>
<dbReference type="KEGG" id="ptx:ABW99_08900"/>
<dbReference type="OrthoDB" id="9785113at2"/>
<evidence type="ECO:0000259" key="11">
    <source>
        <dbReference type="PROSITE" id="PS50928"/>
    </source>
</evidence>
<dbReference type="Gene3D" id="1.10.3720.10">
    <property type="entry name" value="MetI-like"/>
    <property type="match status" value="1"/>
</dbReference>
<feature type="transmembrane region" description="Helical" evidence="10">
    <location>
        <begin position="88"/>
        <end position="111"/>
    </location>
</feature>
<evidence type="ECO:0000313" key="13">
    <source>
        <dbReference type="Proteomes" id="UP000036700"/>
    </source>
</evidence>
<comment type="similarity">
    <text evidence="2 10">Belongs to the binding-protein-dependent transport system permease family. CysTW subfamily.</text>
</comment>
<dbReference type="AlphaFoldDB" id="A0A0G3EMU8"/>
<feature type="transmembrane region" description="Helical" evidence="10">
    <location>
        <begin position="148"/>
        <end position="169"/>
    </location>
</feature>
<dbReference type="InterPro" id="IPR035906">
    <property type="entry name" value="MetI-like_sf"/>
</dbReference>
<comment type="subcellular location">
    <subcellularLocation>
        <location evidence="10">Cell inner membrane</location>
        <topology evidence="10">Multi-pass membrane protein</topology>
    </subcellularLocation>
    <subcellularLocation>
        <location evidence="1">Cell membrane</location>
        <topology evidence="1">Multi-pass membrane protein</topology>
    </subcellularLocation>
</comment>
<dbReference type="Proteomes" id="UP000036700">
    <property type="component" value="Chromosome"/>
</dbReference>
<evidence type="ECO:0000313" key="12">
    <source>
        <dbReference type="EMBL" id="AKJ68315.1"/>
    </source>
</evidence>
<evidence type="ECO:0000256" key="7">
    <source>
        <dbReference type="ARBA" id="ARBA00022692"/>
    </source>
</evidence>
<keyword evidence="6" id="KW-0592">Phosphate transport</keyword>
<evidence type="ECO:0000256" key="1">
    <source>
        <dbReference type="ARBA" id="ARBA00004651"/>
    </source>
</evidence>
<dbReference type="PANTHER" id="PTHR42922:SF1">
    <property type="entry name" value="PHOSPHATE TRANSPORT SYSTEM PERMEASE PROTEIN PSTA"/>
    <property type="match status" value="1"/>
</dbReference>
<feature type="domain" description="ABC transmembrane type-1" evidence="11">
    <location>
        <begin position="84"/>
        <end position="289"/>
    </location>
</feature>
<organism evidence="12 13">
    <name type="scientific">Pandoraea thiooxydans</name>
    <dbReference type="NCBI Taxonomy" id="445709"/>
    <lineage>
        <taxon>Bacteria</taxon>
        <taxon>Pseudomonadati</taxon>
        <taxon>Pseudomonadota</taxon>
        <taxon>Betaproteobacteria</taxon>
        <taxon>Burkholderiales</taxon>
        <taxon>Burkholderiaceae</taxon>
        <taxon>Pandoraea</taxon>
    </lineage>
</organism>
<dbReference type="NCBIfam" id="TIGR00974">
    <property type="entry name" value="3a0107s02c"/>
    <property type="match status" value="1"/>
</dbReference>
<evidence type="ECO:0000256" key="3">
    <source>
        <dbReference type="ARBA" id="ARBA00016864"/>
    </source>
</evidence>
<dbReference type="STRING" id="445709.ABW99_08900"/>
<evidence type="ECO:0000256" key="9">
    <source>
        <dbReference type="ARBA" id="ARBA00023136"/>
    </source>
</evidence>
<name>A0A0G3EMU8_9BURK</name>
<evidence type="ECO:0000256" key="4">
    <source>
        <dbReference type="ARBA" id="ARBA00022448"/>
    </source>
</evidence>
<dbReference type="Pfam" id="PF00528">
    <property type="entry name" value="BPD_transp_1"/>
    <property type="match status" value="1"/>
</dbReference>
<dbReference type="InterPro" id="IPR051408">
    <property type="entry name" value="Phosphate_transprt_permease"/>
</dbReference>
<evidence type="ECO:0000256" key="6">
    <source>
        <dbReference type="ARBA" id="ARBA00022592"/>
    </source>
</evidence>
<evidence type="ECO:0000256" key="2">
    <source>
        <dbReference type="ARBA" id="ARBA00007069"/>
    </source>
</evidence>
<gene>
    <name evidence="12" type="ORF">ABW99_08900</name>
</gene>
<dbReference type="PROSITE" id="PS50928">
    <property type="entry name" value="ABC_TM1"/>
    <property type="match status" value="1"/>
</dbReference>
<dbReference type="SUPFAM" id="SSF161098">
    <property type="entry name" value="MetI-like"/>
    <property type="match status" value="1"/>
</dbReference>
<dbReference type="EMBL" id="CP011568">
    <property type="protein sequence ID" value="AKJ68315.1"/>
    <property type="molecule type" value="Genomic_DNA"/>
</dbReference>
<feature type="transmembrane region" description="Helical" evidence="10">
    <location>
        <begin position="28"/>
        <end position="57"/>
    </location>
</feature>
<keyword evidence="5 10" id="KW-1003">Cell membrane</keyword>
<protein>
    <recommendedName>
        <fullName evidence="3 10">Phosphate transport system permease protein PstA</fullName>
    </recommendedName>
</protein>
<dbReference type="RefSeq" id="WP_047214135.1">
    <property type="nucleotide sequence ID" value="NZ_CP011568.3"/>
</dbReference>
<feature type="transmembrane region" description="Helical" evidence="10">
    <location>
        <begin position="123"/>
        <end position="142"/>
    </location>
</feature>
<dbReference type="CDD" id="cd06261">
    <property type="entry name" value="TM_PBP2"/>
    <property type="match status" value="1"/>
</dbReference>
<dbReference type="InterPro" id="IPR005672">
    <property type="entry name" value="Phosphate_PstA"/>
</dbReference>
<keyword evidence="8 10" id="KW-1133">Transmembrane helix</keyword>
<feature type="transmembrane region" description="Helical" evidence="10">
    <location>
        <begin position="269"/>
        <end position="293"/>
    </location>
</feature>
<dbReference type="GO" id="GO:0005315">
    <property type="term" value="F:phosphate transmembrane transporter activity"/>
    <property type="evidence" value="ECO:0007669"/>
    <property type="project" value="InterPro"/>
</dbReference>
<feature type="transmembrane region" description="Helical" evidence="10">
    <location>
        <begin position="210"/>
        <end position="231"/>
    </location>
</feature>
<keyword evidence="4" id="KW-0813">Transport</keyword>